<protein>
    <recommendedName>
        <fullName evidence="4">MULE transposase domain-containing protein</fullName>
    </recommendedName>
</protein>
<evidence type="ECO:0008006" key="4">
    <source>
        <dbReference type="Google" id="ProtNLM"/>
    </source>
</evidence>
<comment type="caution">
    <text evidence="2">The sequence shown here is derived from an EMBL/GenBank/DDBJ whole genome shotgun (WGS) entry which is preliminary data.</text>
</comment>
<sequence length="558" mass="63545">MQIIIFYLQPKTQELRRIAAVNECVRLAGERHGSLKKFFEEVRQRTNVTLTFDAALEKRIESEFYRKTKKGHNFFSGCVEEETDGVRSFAFIFLSLNIMSLLSETLLSAYVLMTHRNRKIYDASLRHILDEFKKHNPGASIDQIELVISDFEPAILGSMGSAFPNARPRGCWFHYGQAIFRKTQEFGLQQEYQKKGVVYLIVKQLIALALLPENEIFQGFSDIKRKFADELSNQPQVVQDAVKLLYAYYMNYWLLEVEPRLSGQQLNKQRHQILEPLVPRARPTFLIDANDCSERDLDGLRSGLSLSRDKSASYRTVDRKLMKLWEELDDKTISRVLFLELASNFFEPDRTLPRPTFDTARAPARPRNRQGQQRLRAGAAQPRTNRPRARPAAPASDAPALPEQAVPQEQPLTPPVAPVAPPRTRRNANRLTITAMAAEPIANSTTVEPIASTLSDNRSKRRNDINVSDSSRPKRICRRPTRFNDFAVSEHPSTSADKSRTSLSPASVRSICRNCSNPQQFTFLPYNHSLCSGCMTISIPLRQCARCQLPFQNMTVLV</sequence>
<gene>
    <name evidence="2" type="ORF">DGAL_LOCUS7338</name>
</gene>
<dbReference type="Proteomes" id="UP000789390">
    <property type="component" value="Unassembled WGS sequence"/>
</dbReference>
<feature type="region of interest" description="Disordered" evidence="1">
    <location>
        <begin position="349"/>
        <end position="424"/>
    </location>
</feature>
<dbReference type="PANTHER" id="PTHR47160">
    <property type="entry name" value="PUTATIVE-RELATED"/>
    <property type="match status" value="1"/>
</dbReference>
<feature type="compositionally biased region" description="Low complexity" evidence="1">
    <location>
        <begin position="369"/>
        <end position="402"/>
    </location>
</feature>
<dbReference type="EMBL" id="CAKKLH010000139">
    <property type="protein sequence ID" value="CAH0104432.1"/>
    <property type="molecule type" value="Genomic_DNA"/>
</dbReference>
<organism evidence="2 3">
    <name type="scientific">Daphnia galeata</name>
    <dbReference type="NCBI Taxonomy" id="27404"/>
    <lineage>
        <taxon>Eukaryota</taxon>
        <taxon>Metazoa</taxon>
        <taxon>Ecdysozoa</taxon>
        <taxon>Arthropoda</taxon>
        <taxon>Crustacea</taxon>
        <taxon>Branchiopoda</taxon>
        <taxon>Diplostraca</taxon>
        <taxon>Cladocera</taxon>
        <taxon>Anomopoda</taxon>
        <taxon>Daphniidae</taxon>
        <taxon>Daphnia</taxon>
    </lineage>
</organism>
<accession>A0A8J2WJE1</accession>
<keyword evidence="3" id="KW-1185">Reference proteome</keyword>
<evidence type="ECO:0000256" key="1">
    <source>
        <dbReference type="SAM" id="MobiDB-lite"/>
    </source>
</evidence>
<name>A0A8J2WJE1_9CRUS</name>
<dbReference type="PANTHER" id="PTHR47160:SF10">
    <property type="entry name" value="MULE TRANSPOSASE DOMAIN-CONTAINING PROTEIN"/>
    <property type="match status" value="1"/>
</dbReference>
<evidence type="ECO:0000313" key="3">
    <source>
        <dbReference type="Proteomes" id="UP000789390"/>
    </source>
</evidence>
<dbReference type="AlphaFoldDB" id="A0A8J2WJE1"/>
<feature type="compositionally biased region" description="Pro residues" evidence="1">
    <location>
        <begin position="412"/>
        <end position="421"/>
    </location>
</feature>
<reference evidence="2" key="1">
    <citation type="submission" date="2021-11" db="EMBL/GenBank/DDBJ databases">
        <authorList>
            <person name="Schell T."/>
        </authorList>
    </citation>
    <scope>NUCLEOTIDE SEQUENCE</scope>
    <source>
        <strain evidence="2">M5</strain>
    </source>
</reference>
<dbReference type="OrthoDB" id="6145089at2759"/>
<proteinExistence type="predicted"/>
<evidence type="ECO:0000313" key="2">
    <source>
        <dbReference type="EMBL" id="CAH0104432.1"/>
    </source>
</evidence>